<evidence type="ECO:0000256" key="8">
    <source>
        <dbReference type="ARBA" id="ARBA00023224"/>
    </source>
</evidence>
<reference evidence="11" key="1">
    <citation type="submission" date="2021-04" db="EMBL/GenBank/DDBJ databases">
        <authorList>
            <consortium name="Molecular Ecology Group"/>
        </authorList>
    </citation>
    <scope>NUCLEOTIDE SEQUENCE</scope>
</reference>
<keyword evidence="2" id="KW-1003">Cell membrane</keyword>
<dbReference type="SUPFAM" id="SSF81321">
    <property type="entry name" value="Family A G protein-coupled receptor-like"/>
    <property type="match status" value="1"/>
</dbReference>
<dbReference type="EMBL" id="CAJHNH020000366">
    <property type="protein sequence ID" value="CAG5117203.1"/>
    <property type="molecule type" value="Genomic_DNA"/>
</dbReference>
<feature type="transmembrane region" description="Helical" evidence="9">
    <location>
        <begin position="76"/>
        <end position="101"/>
    </location>
</feature>
<proteinExistence type="predicted"/>
<comment type="caution">
    <text evidence="11">The sequence shown here is derived from an EMBL/GenBank/DDBJ whole genome shotgun (WGS) entry which is preliminary data.</text>
</comment>
<feature type="transmembrane region" description="Helical" evidence="9">
    <location>
        <begin position="113"/>
        <end position="134"/>
    </location>
</feature>
<dbReference type="GO" id="GO:0004930">
    <property type="term" value="F:G protein-coupled receptor activity"/>
    <property type="evidence" value="ECO:0007669"/>
    <property type="project" value="UniProtKB-KW"/>
</dbReference>
<sequence length="552" mass="62127">MDDALNNSYRFEDFDKKYNLTFGLNGTYATLWFPGSFGVVRAICLVVVSVLGAGFNTFMIVAIIPNRKLRTVRNMLLVHLGGVGLLSSVSVTIYPVLITFHGSWLGGTRMCQAYANLSCLLTSVSVWTIAALSWDKYQTIASPLHHSLGATLKTMLPYFSTLWLCGVVLLLPPLFGANEFFLFSPLGICGLNISSTAGRWYISVIVCLSFIIPSCIVIYCYTHIFRIARTQSSRIAATMLRMVKVIQVPAAPTSHGSSSLRGVKAMGTILQLIGSFLLTYLPYTCVVLYEVIFAAKANAILASIATTLFLAAPLTHAAIYGVKNPILRSSFRRYARRKVQHWCIKDNRRSNSIRSMNRKHSASIKMSIKYTVKCDEKQCILQRTVICQSRPLDDQTAAYENKASSLPRPFPFDMHGDTNNWASPFTADLNIDNCCSQFKDTDSVKQASFCEAQNTLFKYSNKTCENSPFGEIMSAESDCDTIPDELVRLYPLTDISDTLDYRHVNKKKIYSRDKLKYTRRKKKSKRQWRITDHEDMSIYSVENIDSRFEQTV</sequence>
<evidence type="ECO:0000256" key="5">
    <source>
        <dbReference type="ARBA" id="ARBA00023040"/>
    </source>
</evidence>
<evidence type="ECO:0000256" key="9">
    <source>
        <dbReference type="SAM" id="Phobius"/>
    </source>
</evidence>
<feature type="transmembrane region" description="Helical" evidence="9">
    <location>
        <begin position="269"/>
        <end position="293"/>
    </location>
</feature>
<keyword evidence="8" id="KW-0807">Transducer</keyword>
<feature type="transmembrane region" description="Helical" evidence="9">
    <location>
        <begin position="155"/>
        <end position="175"/>
    </location>
</feature>
<keyword evidence="12" id="KW-1185">Reference proteome</keyword>
<evidence type="ECO:0000256" key="2">
    <source>
        <dbReference type="ARBA" id="ARBA00022475"/>
    </source>
</evidence>
<evidence type="ECO:0000256" key="3">
    <source>
        <dbReference type="ARBA" id="ARBA00022692"/>
    </source>
</evidence>
<comment type="subcellular location">
    <subcellularLocation>
        <location evidence="1">Cell membrane</location>
        <topology evidence="1">Multi-pass membrane protein</topology>
    </subcellularLocation>
</comment>
<dbReference type="PROSITE" id="PS50262">
    <property type="entry name" value="G_PROTEIN_RECEP_F1_2"/>
    <property type="match status" value="1"/>
</dbReference>
<keyword evidence="7" id="KW-0675">Receptor</keyword>
<evidence type="ECO:0000256" key="7">
    <source>
        <dbReference type="ARBA" id="ARBA00023170"/>
    </source>
</evidence>
<dbReference type="AlphaFoldDB" id="A0A8S3YIX6"/>
<dbReference type="PRINTS" id="PR00237">
    <property type="entry name" value="GPCRRHODOPSN"/>
</dbReference>
<feature type="transmembrane region" description="Helical" evidence="9">
    <location>
        <begin position="39"/>
        <end position="64"/>
    </location>
</feature>
<dbReference type="Proteomes" id="UP000678393">
    <property type="component" value="Unassembled WGS sequence"/>
</dbReference>
<evidence type="ECO:0000313" key="11">
    <source>
        <dbReference type="EMBL" id="CAG5117203.1"/>
    </source>
</evidence>
<keyword evidence="5" id="KW-0297">G-protein coupled receptor</keyword>
<gene>
    <name evidence="11" type="ORF">CUNI_LOCUS2761</name>
</gene>
<evidence type="ECO:0000256" key="6">
    <source>
        <dbReference type="ARBA" id="ARBA00023136"/>
    </source>
</evidence>
<protein>
    <recommendedName>
        <fullName evidence="10">G-protein coupled receptors family 1 profile domain-containing protein</fullName>
    </recommendedName>
</protein>
<keyword evidence="3 9" id="KW-0812">Transmembrane</keyword>
<name>A0A8S3YIX6_9EUPU</name>
<dbReference type="GO" id="GO:0005886">
    <property type="term" value="C:plasma membrane"/>
    <property type="evidence" value="ECO:0007669"/>
    <property type="project" value="UniProtKB-SubCell"/>
</dbReference>
<evidence type="ECO:0000256" key="1">
    <source>
        <dbReference type="ARBA" id="ARBA00004651"/>
    </source>
</evidence>
<organism evidence="11 12">
    <name type="scientific">Candidula unifasciata</name>
    <dbReference type="NCBI Taxonomy" id="100452"/>
    <lineage>
        <taxon>Eukaryota</taxon>
        <taxon>Metazoa</taxon>
        <taxon>Spiralia</taxon>
        <taxon>Lophotrochozoa</taxon>
        <taxon>Mollusca</taxon>
        <taxon>Gastropoda</taxon>
        <taxon>Heterobranchia</taxon>
        <taxon>Euthyneura</taxon>
        <taxon>Panpulmonata</taxon>
        <taxon>Eupulmonata</taxon>
        <taxon>Stylommatophora</taxon>
        <taxon>Helicina</taxon>
        <taxon>Helicoidea</taxon>
        <taxon>Geomitridae</taxon>
        <taxon>Candidula</taxon>
    </lineage>
</organism>
<accession>A0A8S3YIX6</accession>
<feature type="transmembrane region" description="Helical" evidence="9">
    <location>
        <begin position="299"/>
        <end position="322"/>
    </location>
</feature>
<dbReference type="InterPro" id="IPR017452">
    <property type="entry name" value="GPCR_Rhodpsn_7TM"/>
</dbReference>
<keyword evidence="6 9" id="KW-0472">Membrane</keyword>
<feature type="transmembrane region" description="Helical" evidence="9">
    <location>
        <begin position="200"/>
        <end position="221"/>
    </location>
</feature>
<feature type="domain" description="G-protein coupled receptors family 1 profile" evidence="10">
    <location>
        <begin position="55"/>
        <end position="320"/>
    </location>
</feature>
<dbReference type="InterPro" id="IPR000276">
    <property type="entry name" value="GPCR_Rhodpsn"/>
</dbReference>
<keyword evidence="4 9" id="KW-1133">Transmembrane helix</keyword>
<evidence type="ECO:0000259" key="10">
    <source>
        <dbReference type="PROSITE" id="PS50262"/>
    </source>
</evidence>
<dbReference type="CDD" id="cd00637">
    <property type="entry name" value="7tm_classA_rhodopsin-like"/>
    <property type="match status" value="1"/>
</dbReference>
<dbReference type="OrthoDB" id="6159456at2759"/>
<dbReference type="Pfam" id="PF00001">
    <property type="entry name" value="7tm_1"/>
    <property type="match status" value="1"/>
</dbReference>
<evidence type="ECO:0000256" key="4">
    <source>
        <dbReference type="ARBA" id="ARBA00022989"/>
    </source>
</evidence>
<dbReference type="Gene3D" id="1.20.1070.10">
    <property type="entry name" value="Rhodopsin 7-helix transmembrane proteins"/>
    <property type="match status" value="1"/>
</dbReference>
<dbReference type="PANTHER" id="PTHR22752">
    <property type="entry name" value="G PROTEIN-COUPLED RECEPTOR"/>
    <property type="match status" value="1"/>
</dbReference>
<evidence type="ECO:0000313" key="12">
    <source>
        <dbReference type="Proteomes" id="UP000678393"/>
    </source>
</evidence>